<protein>
    <recommendedName>
        <fullName evidence="3">NADAR domain-containing protein</fullName>
    </recommendedName>
</protein>
<name>A0A511NDN2_9FLAO</name>
<sequence length="257" mass="30645">MMRNIYTINWLIEQYENGKKLDFIYFWGHSSKYHEEVGKFCFSQWFPSEFVVNGKLYKSAEHWMMSQKAILFNDIKSFEAVLQTDSPKIAKEIGRNVKHYNNEIWDTVKYKIVVAGNFHKFYQNEKIRDFLLNTAEKIIVEASPEDTIWGIGLAEENKEINNLYLWRGENLLGFVLMEVRNILKQITTNKLHLFTITPPWVMFPGIPKEDMFWGMGKGEDYLREFYTNYSSLNSEDQFVYSLSYLEPIDWFGFYEEL</sequence>
<accession>A0A511NDN2</accession>
<organism evidence="4 5">
    <name type="scientific">Empedobacter brevis NBRC 14943 = ATCC 43319</name>
    <dbReference type="NCBI Taxonomy" id="1218108"/>
    <lineage>
        <taxon>Bacteria</taxon>
        <taxon>Pseudomonadati</taxon>
        <taxon>Bacteroidota</taxon>
        <taxon>Flavobacteriia</taxon>
        <taxon>Flavobacteriales</taxon>
        <taxon>Weeksellaceae</taxon>
        <taxon>Empedobacter</taxon>
    </lineage>
</organism>
<proteinExistence type="predicted"/>
<keyword evidence="5" id="KW-1185">Reference proteome</keyword>
<dbReference type="InterPro" id="IPR037238">
    <property type="entry name" value="YbiA-like_sf"/>
</dbReference>
<gene>
    <name evidence="4" type="ORF">EB1_03880</name>
</gene>
<dbReference type="CDD" id="cd15457">
    <property type="entry name" value="NADAR"/>
    <property type="match status" value="1"/>
</dbReference>
<comment type="catalytic activity">
    <reaction evidence="2">
        <text>2,5-diamino-6-hydroxy-4-(5-phosphoribosylamino)-pyrimidine + H2O = 2,5,6-triamino-4-hydroxypyrimidine + D-ribose 5-phosphate</text>
        <dbReference type="Rhea" id="RHEA:23436"/>
        <dbReference type="ChEBI" id="CHEBI:15377"/>
        <dbReference type="ChEBI" id="CHEBI:58614"/>
        <dbReference type="ChEBI" id="CHEBI:78346"/>
        <dbReference type="ChEBI" id="CHEBI:137796"/>
    </reaction>
</comment>
<dbReference type="SUPFAM" id="SSF143990">
    <property type="entry name" value="YbiA-like"/>
    <property type="match status" value="1"/>
</dbReference>
<feature type="domain" description="NADAR" evidence="3">
    <location>
        <begin position="26"/>
        <end position="183"/>
    </location>
</feature>
<dbReference type="NCBIfam" id="TIGR02464">
    <property type="entry name" value="ribofla_fusion"/>
    <property type="match status" value="1"/>
</dbReference>
<dbReference type="Gene3D" id="1.10.357.40">
    <property type="entry name" value="YbiA-like"/>
    <property type="match status" value="1"/>
</dbReference>
<evidence type="ECO:0000256" key="2">
    <source>
        <dbReference type="ARBA" id="ARBA00000751"/>
    </source>
</evidence>
<comment type="catalytic activity">
    <reaction evidence="1">
        <text>5-amino-6-(5-phospho-D-ribosylamino)uracil + H2O = 5,6-diaminouracil + D-ribose 5-phosphate</text>
        <dbReference type="Rhea" id="RHEA:55020"/>
        <dbReference type="ChEBI" id="CHEBI:15377"/>
        <dbReference type="ChEBI" id="CHEBI:46252"/>
        <dbReference type="ChEBI" id="CHEBI:58453"/>
        <dbReference type="ChEBI" id="CHEBI:78346"/>
    </reaction>
</comment>
<dbReference type="GeneID" id="84648874"/>
<dbReference type="STRING" id="1218108.GCA_000382425_00610"/>
<dbReference type="InterPro" id="IPR012816">
    <property type="entry name" value="NADAR"/>
</dbReference>
<dbReference type="AlphaFoldDB" id="A0A511NDN2"/>
<evidence type="ECO:0000259" key="3">
    <source>
        <dbReference type="Pfam" id="PF08719"/>
    </source>
</evidence>
<evidence type="ECO:0000313" key="4">
    <source>
        <dbReference type="EMBL" id="GEM50598.1"/>
    </source>
</evidence>
<reference evidence="4 5" key="1">
    <citation type="submission" date="2019-07" db="EMBL/GenBank/DDBJ databases">
        <title>Whole genome shotgun sequence of Empedobacter brevis NBRC 14943.</title>
        <authorList>
            <person name="Hosoyama A."/>
            <person name="Uohara A."/>
            <person name="Ohji S."/>
            <person name="Ichikawa N."/>
        </authorList>
    </citation>
    <scope>NUCLEOTIDE SEQUENCE [LARGE SCALE GENOMIC DNA]</scope>
    <source>
        <strain evidence="4 5">NBRC 14943</strain>
    </source>
</reference>
<evidence type="ECO:0000256" key="1">
    <source>
        <dbReference type="ARBA" id="ARBA00000022"/>
    </source>
</evidence>
<dbReference type="EMBL" id="BJXC01000002">
    <property type="protein sequence ID" value="GEM50598.1"/>
    <property type="molecule type" value="Genomic_DNA"/>
</dbReference>
<dbReference type="Proteomes" id="UP000321245">
    <property type="component" value="Unassembled WGS sequence"/>
</dbReference>
<comment type="caution">
    <text evidence="4">The sequence shown here is derived from an EMBL/GenBank/DDBJ whole genome shotgun (WGS) entry which is preliminary data.</text>
</comment>
<dbReference type="RefSeq" id="WP_019974121.1">
    <property type="nucleotide sequence ID" value="NZ_BJXC01000002.1"/>
</dbReference>
<evidence type="ECO:0000313" key="5">
    <source>
        <dbReference type="Proteomes" id="UP000321245"/>
    </source>
</evidence>
<dbReference type="Pfam" id="PF08719">
    <property type="entry name" value="NADAR"/>
    <property type="match status" value="1"/>
</dbReference>